<proteinExistence type="inferred from homology"/>
<dbReference type="SUPFAM" id="SSF51445">
    <property type="entry name" value="(Trans)glycosidases"/>
    <property type="match status" value="1"/>
</dbReference>
<dbReference type="InterPro" id="IPR029018">
    <property type="entry name" value="Hex-like_dom2"/>
</dbReference>
<feature type="domain" description="Beta-hexosaminidase eukaryotic type N-terminal" evidence="9">
    <location>
        <begin position="19"/>
        <end position="45"/>
    </location>
</feature>
<feature type="active site" description="Proton donor" evidence="7">
    <location>
        <position position="223"/>
    </location>
</feature>
<dbReference type="Gene3D" id="2.170.16.10">
    <property type="entry name" value="Hedgehog/Intein (Hint) domain"/>
    <property type="match status" value="1"/>
</dbReference>
<feature type="domain" description="Glycoside hydrolase family 20 catalytic" evidence="8">
    <location>
        <begin position="70"/>
        <end position="288"/>
    </location>
</feature>
<keyword evidence="5" id="KW-0325">Glycoprotein</keyword>
<dbReference type="GO" id="GO:0030203">
    <property type="term" value="P:glycosaminoglycan metabolic process"/>
    <property type="evidence" value="ECO:0007669"/>
    <property type="project" value="TreeGrafter"/>
</dbReference>
<evidence type="ECO:0000256" key="7">
    <source>
        <dbReference type="PIRSR" id="PIRSR625705-1"/>
    </source>
</evidence>
<dbReference type="GO" id="GO:0004563">
    <property type="term" value="F:beta-N-acetylhexosaminidase activity"/>
    <property type="evidence" value="ECO:0007669"/>
    <property type="project" value="UniProtKB-EC"/>
</dbReference>
<evidence type="ECO:0000256" key="3">
    <source>
        <dbReference type="ARBA" id="ARBA00012663"/>
    </source>
</evidence>
<comment type="similarity">
    <text evidence="2">Belongs to the glycosyl hydrolase 20 family.</text>
</comment>
<dbReference type="InterPro" id="IPR017853">
    <property type="entry name" value="GH"/>
</dbReference>
<reference evidence="10 11" key="1">
    <citation type="submission" date="2016-02" db="EMBL/GenBank/DDBJ databases">
        <title>Genome analysis of coral dinoflagellate symbionts highlights evolutionary adaptations to a symbiotic lifestyle.</title>
        <authorList>
            <person name="Aranda M."/>
            <person name="Li Y."/>
            <person name="Liew Y.J."/>
            <person name="Baumgarten S."/>
            <person name="Simakov O."/>
            <person name="Wilson M."/>
            <person name="Piel J."/>
            <person name="Ashoor H."/>
            <person name="Bougouffa S."/>
            <person name="Bajic V.B."/>
            <person name="Ryu T."/>
            <person name="Ravasi T."/>
            <person name="Bayer T."/>
            <person name="Micklem G."/>
            <person name="Kim H."/>
            <person name="Bhak J."/>
            <person name="Lajeunesse T.C."/>
            <person name="Voolstra C.R."/>
        </authorList>
    </citation>
    <scope>NUCLEOTIDE SEQUENCE [LARGE SCALE GENOMIC DNA]</scope>
    <source>
        <strain evidence="10 11">CCMP2467</strain>
    </source>
</reference>
<dbReference type="GO" id="GO:0016020">
    <property type="term" value="C:membrane"/>
    <property type="evidence" value="ECO:0007669"/>
    <property type="project" value="TreeGrafter"/>
</dbReference>
<keyword evidence="11" id="KW-1185">Reference proteome</keyword>
<evidence type="ECO:0000313" key="10">
    <source>
        <dbReference type="EMBL" id="OLP93710.1"/>
    </source>
</evidence>
<dbReference type="PANTHER" id="PTHR22600">
    <property type="entry name" value="BETA-HEXOSAMINIDASE"/>
    <property type="match status" value="1"/>
</dbReference>
<dbReference type="InterPro" id="IPR036844">
    <property type="entry name" value="Hint_dom_sf"/>
</dbReference>
<evidence type="ECO:0000259" key="8">
    <source>
        <dbReference type="Pfam" id="PF00728"/>
    </source>
</evidence>
<dbReference type="PANTHER" id="PTHR22600:SF21">
    <property type="entry name" value="BETA-HEXOSAMINIDASE A"/>
    <property type="match status" value="1"/>
</dbReference>
<dbReference type="AlphaFoldDB" id="A0A1Q9DF48"/>
<dbReference type="InterPro" id="IPR025705">
    <property type="entry name" value="Beta_hexosaminidase_sua/sub"/>
</dbReference>
<dbReference type="EC" id="3.2.1.52" evidence="3"/>
<sequence>MVVRVNHVIQPDFASLDDVNVDGTAVISAKTVWGALRGLETLSQLIRFNFATGQYSMSGLPLHIEDAPRFPHRGLLIDSGRHFEPIAQVKALLDSMQYAKLNVLHWHLTEDQSFPMASRSFPELPQHGAYSDQEQYTWQEISDVVQYARDRGIRVIPEFDMPGHSSSWRNSHPEVFAEGCLSESSRGAFDPANPATFTFLLAALQDWTSGMFVDGFVHLGSDEVPSDCWNNTKDLAWMKSQGLANFTEVFDYFVNHMVSMAKKLGKQTILWDEAFMSAKPPKEDMTKACLGWKTRITFWTLYSAWFVAILKIPDDRPYEAVFVSIFAHLFLYYFLNPTGPPSRMALKGGPPSHLASREERQAFFEEQNRLREETNLWWNVAIGPTALHCLRLLGRVAFTNLSYSESKLYESVIFTAKYTFFHMCFVTVPLQVVEQVVSQLRGNIEQHRKAEAAPSNPATEPPTTRVEITKLEEQCDLLASRLSAAVAAASDSASKVQAAQGECRKYKEQCEQLTSQSKAMYEECRTCLREQLAKVETKTLAKVDEIQALWIGNAAWQGQRLHQVQQQTGHVTCRTPSSQTSSEGSNFTQQMGYEVVEIDAGHGDDDDDANSSALSHSSWFSVKPHCFMVQALFKTRSYGIDFFLMGKDLKKGSEVVGADDTTILKVSEAPQLFRATEVVDLQAGDATLQVTPDHLVLVPGDGSGAEKYVPAGSLKMGDLIMLDSGEPAPLKSVTIQPKVCDVLKVVFEPDLPVAVFSCPPRILSKGQRIKPKVRRARMCYRDQASTDRTGDGGVSVPMTAGDYMD</sequence>
<dbReference type="EMBL" id="LSRX01000571">
    <property type="protein sequence ID" value="OLP93710.1"/>
    <property type="molecule type" value="Genomic_DNA"/>
</dbReference>
<dbReference type="CDD" id="cd00081">
    <property type="entry name" value="Hint"/>
    <property type="match status" value="1"/>
</dbReference>
<evidence type="ECO:0000256" key="4">
    <source>
        <dbReference type="ARBA" id="ARBA00022801"/>
    </source>
</evidence>
<keyword evidence="4" id="KW-0378">Hydrolase</keyword>
<protein>
    <recommendedName>
        <fullName evidence="3">beta-N-acetylhexosaminidase</fullName>
        <ecNumber evidence="3">3.2.1.52</ecNumber>
    </recommendedName>
</protein>
<evidence type="ECO:0000256" key="5">
    <source>
        <dbReference type="ARBA" id="ARBA00023180"/>
    </source>
</evidence>
<dbReference type="Pfam" id="PF14845">
    <property type="entry name" value="Glycohydro_20b2"/>
    <property type="match status" value="1"/>
</dbReference>
<organism evidence="10 11">
    <name type="scientific">Symbiodinium microadriaticum</name>
    <name type="common">Dinoflagellate</name>
    <name type="synonym">Zooxanthella microadriatica</name>
    <dbReference type="NCBI Taxonomy" id="2951"/>
    <lineage>
        <taxon>Eukaryota</taxon>
        <taxon>Sar</taxon>
        <taxon>Alveolata</taxon>
        <taxon>Dinophyceae</taxon>
        <taxon>Suessiales</taxon>
        <taxon>Symbiodiniaceae</taxon>
        <taxon>Symbiodinium</taxon>
    </lineage>
</organism>
<dbReference type="Gene3D" id="3.30.379.10">
    <property type="entry name" value="Chitobiase/beta-hexosaminidase domain 2-like"/>
    <property type="match status" value="1"/>
</dbReference>
<dbReference type="Proteomes" id="UP000186817">
    <property type="component" value="Unassembled WGS sequence"/>
</dbReference>
<dbReference type="Pfam" id="PF00728">
    <property type="entry name" value="Glyco_hydro_20"/>
    <property type="match status" value="1"/>
</dbReference>
<name>A0A1Q9DF48_SYMMI</name>
<dbReference type="GO" id="GO:0005975">
    <property type="term" value="P:carbohydrate metabolic process"/>
    <property type="evidence" value="ECO:0007669"/>
    <property type="project" value="InterPro"/>
</dbReference>
<evidence type="ECO:0000313" key="11">
    <source>
        <dbReference type="Proteomes" id="UP000186817"/>
    </source>
</evidence>
<evidence type="ECO:0000259" key="9">
    <source>
        <dbReference type="Pfam" id="PF14845"/>
    </source>
</evidence>
<dbReference type="SUPFAM" id="SSF51294">
    <property type="entry name" value="Hedgehog/intein (Hint) domain"/>
    <property type="match status" value="1"/>
</dbReference>
<comment type="caution">
    <text evidence="10">The sequence shown here is derived from an EMBL/GenBank/DDBJ whole genome shotgun (WGS) entry which is preliminary data.</text>
</comment>
<dbReference type="InterPro" id="IPR015883">
    <property type="entry name" value="Glyco_hydro_20_cat"/>
</dbReference>
<evidence type="ECO:0000256" key="1">
    <source>
        <dbReference type="ARBA" id="ARBA00001231"/>
    </source>
</evidence>
<keyword evidence="6" id="KW-0326">Glycosidase</keyword>
<comment type="catalytic activity">
    <reaction evidence="1">
        <text>Hydrolysis of terminal non-reducing N-acetyl-D-hexosamine residues in N-acetyl-beta-D-hexosaminides.</text>
        <dbReference type="EC" id="3.2.1.52"/>
    </reaction>
</comment>
<evidence type="ECO:0000256" key="2">
    <source>
        <dbReference type="ARBA" id="ARBA00006285"/>
    </source>
</evidence>
<accession>A0A1Q9DF48</accession>
<dbReference type="OrthoDB" id="428480at2759"/>
<dbReference type="SUPFAM" id="SSF55545">
    <property type="entry name" value="beta-N-acetylhexosaminidase-like domain"/>
    <property type="match status" value="1"/>
</dbReference>
<gene>
    <name evidence="10" type="primary">Hexb</name>
    <name evidence="10" type="ORF">AK812_SmicGene24332</name>
</gene>
<evidence type="ECO:0000256" key="6">
    <source>
        <dbReference type="ARBA" id="ARBA00023295"/>
    </source>
</evidence>
<dbReference type="Gene3D" id="3.20.20.80">
    <property type="entry name" value="Glycosidases"/>
    <property type="match status" value="1"/>
</dbReference>
<dbReference type="InterPro" id="IPR029019">
    <property type="entry name" value="HEX_eukaryotic_N"/>
</dbReference>
<dbReference type="PRINTS" id="PR00738">
    <property type="entry name" value="GLHYDRLASE20"/>
</dbReference>